<keyword evidence="3" id="KW-1185">Reference proteome</keyword>
<dbReference type="AlphaFoldDB" id="A0A255XMI0"/>
<dbReference type="InterPro" id="IPR004360">
    <property type="entry name" value="Glyas_Fos-R_dOase_dom"/>
</dbReference>
<proteinExistence type="predicted"/>
<sequence>MGITVYLTFGGTCQDAMTFYGEALGVTPRFYPFAGTPAEAEVAPEWRDKMMHAGLTYQDTLFMASDWMGPGEISYSGFTVSLNTASIEEAERLFAALSAGGTVTMPIAETFWALRFGMFTDKFGVPWMINCDRPEAA</sequence>
<reference evidence="2 3" key="1">
    <citation type="submission" date="2017-07" db="EMBL/GenBank/DDBJ databases">
        <title>Elstera cyanobacteriorum sp. nov., a novel bacterium isolated from cyanobacterial aggregates in a eutrophic lake.</title>
        <authorList>
            <person name="Cai H."/>
        </authorList>
    </citation>
    <scope>NUCLEOTIDE SEQUENCE [LARGE SCALE GENOMIC DNA]</scope>
    <source>
        <strain evidence="2 3">TH019</strain>
    </source>
</reference>
<organism evidence="2 3">
    <name type="scientific">Elstera cyanobacteriorum</name>
    <dbReference type="NCBI Taxonomy" id="2022747"/>
    <lineage>
        <taxon>Bacteria</taxon>
        <taxon>Pseudomonadati</taxon>
        <taxon>Pseudomonadota</taxon>
        <taxon>Alphaproteobacteria</taxon>
        <taxon>Rhodospirillales</taxon>
        <taxon>Rhodospirillaceae</taxon>
        <taxon>Elstera</taxon>
    </lineage>
</organism>
<evidence type="ECO:0000313" key="2">
    <source>
        <dbReference type="EMBL" id="OYQ18112.1"/>
    </source>
</evidence>
<dbReference type="Pfam" id="PF00903">
    <property type="entry name" value="Glyoxalase"/>
    <property type="match status" value="1"/>
</dbReference>
<feature type="domain" description="Glyoxalase/fosfomycin resistance/dioxygenase" evidence="1">
    <location>
        <begin position="9"/>
        <end position="129"/>
    </location>
</feature>
<dbReference type="InterPro" id="IPR029068">
    <property type="entry name" value="Glyas_Bleomycin-R_OHBP_Dase"/>
</dbReference>
<comment type="caution">
    <text evidence="2">The sequence shown here is derived from an EMBL/GenBank/DDBJ whole genome shotgun (WGS) entry which is preliminary data.</text>
</comment>
<dbReference type="PANTHER" id="PTHR33990:SF1">
    <property type="entry name" value="PROTEIN YJDN"/>
    <property type="match status" value="1"/>
</dbReference>
<name>A0A255XMI0_9PROT</name>
<gene>
    <name evidence="2" type="ORF">CHR90_14225</name>
</gene>
<evidence type="ECO:0000259" key="1">
    <source>
        <dbReference type="Pfam" id="PF00903"/>
    </source>
</evidence>
<dbReference type="Proteomes" id="UP000216361">
    <property type="component" value="Unassembled WGS sequence"/>
</dbReference>
<dbReference type="OrthoDB" id="9795306at2"/>
<evidence type="ECO:0000313" key="3">
    <source>
        <dbReference type="Proteomes" id="UP000216361"/>
    </source>
</evidence>
<dbReference type="RefSeq" id="WP_094409673.1">
    <property type="nucleotide sequence ID" value="NZ_BMJZ01000002.1"/>
</dbReference>
<dbReference type="CDD" id="cd06588">
    <property type="entry name" value="PhnB_like"/>
    <property type="match status" value="1"/>
</dbReference>
<dbReference type="SUPFAM" id="SSF54593">
    <property type="entry name" value="Glyoxalase/Bleomycin resistance protein/Dihydroxybiphenyl dioxygenase"/>
    <property type="match status" value="1"/>
</dbReference>
<dbReference type="Gene3D" id="3.10.180.10">
    <property type="entry name" value="2,3-Dihydroxybiphenyl 1,2-Dioxygenase, domain 1"/>
    <property type="match status" value="1"/>
</dbReference>
<dbReference type="PANTHER" id="PTHR33990">
    <property type="entry name" value="PROTEIN YJDN-RELATED"/>
    <property type="match status" value="1"/>
</dbReference>
<accession>A0A255XMI0</accession>
<dbReference type="EMBL" id="NOXS01000033">
    <property type="protein sequence ID" value="OYQ18112.1"/>
    <property type="molecule type" value="Genomic_DNA"/>
</dbReference>
<protein>
    <recommendedName>
        <fullName evidence="1">Glyoxalase/fosfomycin resistance/dioxygenase domain-containing protein</fullName>
    </recommendedName>
</protein>
<dbReference type="InterPro" id="IPR028973">
    <property type="entry name" value="PhnB-like"/>
</dbReference>